<comment type="subcellular location">
    <subcellularLocation>
        <location evidence="1">Cell membrane</location>
        <topology evidence="1">Multi-pass membrane protein</topology>
    </subcellularLocation>
</comment>
<dbReference type="PANTHER" id="PTHR30086:SF20">
    <property type="entry name" value="ARGININE EXPORTER PROTEIN ARGO-RELATED"/>
    <property type="match status" value="1"/>
</dbReference>
<dbReference type="OrthoDB" id="3175972at2"/>
<dbReference type="Proteomes" id="UP000280819">
    <property type="component" value="Unassembled WGS sequence"/>
</dbReference>
<evidence type="ECO:0000313" key="7">
    <source>
        <dbReference type="EMBL" id="RRD03739.1"/>
    </source>
</evidence>
<evidence type="ECO:0000256" key="2">
    <source>
        <dbReference type="ARBA" id="ARBA00022475"/>
    </source>
</evidence>
<accession>A0A3P1T2X5</accession>
<evidence type="ECO:0000256" key="1">
    <source>
        <dbReference type="ARBA" id="ARBA00004651"/>
    </source>
</evidence>
<protein>
    <submittedName>
        <fullName evidence="7">LysE family translocator</fullName>
    </submittedName>
</protein>
<evidence type="ECO:0000313" key="8">
    <source>
        <dbReference type="Proteomes" id="UP000280819"/>
    </source>
</evidence>
<dbReference type="InterPro" id="IPR001123">
    <property type="entry name" value="LeuE-type"/>
</dbReference>
<feature type="transmembrane region" description="Helical" evidence="6">
    <location>
        <begin position="40"/>
        <end position="66"/>
    </location>
</feature>
<dbReference type="EMBL" id="RQZG01000017">
    <property type="protein sequence ID" value="RRD03739.1"/>
    <property type="molecule type" value="Genomic_DNA"/>
</dbReference>
<keyword evidence="3 6" id="KW-0812">Transmembrane</keyword>
<dbReference type="GO" id="GO:0015171">
    <property type="term" value="F:amino acid transmembrane transporter activity"/>
    <property type="evidence" value="ECO:0007669"/>
    <property type="project" value="TreeGrafter"/>
</dbReference>
<dbReference type="PANTHER" id="PTHR30086">
    <property type="entry name" value="ARGININE EXPORTER PROTEIN ARGO"/>
    <property type="match status" value="1"/>
</dbReference>
<dbReference type="Pfam" id="PF01810">
    <property type="entry name" value="LysE"/>
    <property type="match status" value="1"/>
</dbReference>
<organism evidence="7 8">
    <name type="scientific">Arachnia propionica</name>
    <dbReference type="NCBI Taxonomy" id="1750"/>
    <lineage>
        <taxon>Bacteria</taxon>
        <taxon>Bacillati</taxon>
        <taxon>Actinomycetota</taxon>
        <taxon>Actinomycetes</taxon>
        <taxon>Propionibacteriales</taxon>
        <taxon>Propionibacteriaceae</taxon>
        <taxon>Arachnia</taxon>
    </lineage>
</organism>
<evidence type="ECO:0000256" key="5">
    <source>
        <dbReference type="ARBA" id="ARBA00023136"/>
    </source>
</evidence>
<keyword evidence="4 6" id="KW-1133">Transmembrane helix</keyword>
<keyword evidence="5 6" id="KW-0472">Membrane</keyword>
<feature type="transmembrane region" description="Helical" evidence="6">
    <location>
        <begin position="156"/>
        <end position="177"/>
    </location>
</feature>
<evidence type="ECO:0000256" key="6">
    <source>
        <dbReference type="SAM" id="Phobius"/>
    </source>
</evidence>
<dbReference type="GO" id="GO:0005886">
    <property type="term" value="C:plasma membrane"/>
    <property type="evidence" value="ECO:0007669"/>
    <property type="project" value="UniProtKB-SubCell"/>
</dbReference>
<gene>
    <name evidence="7" type="ORF">EII34_13125</name>
</gene>
<dbReference type="RefSeq" id="WP_124845614.1">
    <property type="nucleotide sequence ID" value="NZ_RQZG01000017.1"/>
</dbReference>
<sequence>MIELTALLGFAVAVTPLVLTPGASFTLVSARGMVGDRPGAWACIAGTAVGIITHAVLAGVGLAAVVMQSAELYRLLRLAGAAYLIGLGLWLWLRSRSSTEQGSSDAMRRHSAWIEGRRALVANVLNVKAAAVYLTLAPQFLSATQAGVWSMVQLGVGHILVMVLWLGLWATGLTALSARFDRLAWSRRINQLGGAVLVFLGIRSAAQVR</sequence>
<reference evidence="7 8" key="1">
    <citation type="submission" date="2018-11" db="EMBL/GenBank/DDBJ databases">
        <title>Genomes From Bacteria Associated with the Canine Oral Cavity: a Test Case for Automated Genome-Based Taxonomic Assignment.</title>
        <authorList>
            <person name="Coil D.A."/>
            <person name="Jospin G."/>
            <person name="Darling A.E."/>
            <person name="Wallis C."/>
            <person name="Davis I.J."/>
            <person name="Harris S."/>
            <person name="Eisen J.A."/>
            <person name="Holcombe L.J."/>
            <person name="O'Flynn C."/>
        </authorList>
    </citation>
    <scope>NUCLEOTIDE SEQUENCE [LARGE SCALE GENOMIC DNA]</scope>
    <source>
        <strain evidence="7 8">OH887_COT-365</strain>
    </source>
</reference>
<evidence type="ECO:0000256" key="4">
    <source>
        <dbReference type="ARBA" id="ARBA00022989"/>
    </source>
</evidence>
<evidence type="ECO:0000256" key="3">
    <source>
        <dbReference type="ARBA" id="ARBA00022692"/>
    </source>
</evidence>
<proteinExistence type="predicted"/>
<feature type="transmembrane region" description="Helical" evidence="6">
    <location>
        <begin position="72"/>
        <end position="93"/>
    </location>
</feature>
<keyword evidence="2" id="KW-1003">Cell membrane</keyword>
<feature type="transmembrane region" description="Helical" evidence="6">
    <location>
        <begin position="6"/>
        <end position="28"/>
    </location>
</feature>
<comment type="caution">
    <text evidence="7">The sequence shown here is derived from an EMBL/GenBank/DDBJ whole genome shotgun (WGS) entry which is preliminary data.</text>
</comment>
<dbReference type="AlphaFoldDB" id="A0A3P1T2X5"/>
<name>A0A3P1T2X5_9ACTN</name>